<dbReference type="InterPro" id="IPR020588">
    <property type="entry name" value="RecA_ATP-bd"/>
</dbReference>
<comment type="caution">
    <text evidence="6">The sequence shown here is derived from an EMBL/GenBank/DDBJ whole genome shotgun (WGS) entry which is preliminary data.</text>
</comment>
<dbReference type="Proteomes" id="UP000809243">
    <property type="component" value="Unassembled WGS sequence"/>
</dbReference>
<sequence>KLNQHLRTLMKLAEMNNVAVLVTNQVMQRPDILFGDPTAPVGGEIVAHASKQRLYLRKSKEDKRVAKLVDSPSLPDGEAIFRVTENGIEDV</sequence>
<proteinExistence type="predicted"/>
<dbReference type="Gene3D" id="3.40.50.300">
    <property type="entry name" value="P-loop containing nucleotide triphosphate hydrolases"/>
    <property type="match status" value="1"/>
</dbReference>
<dbReference type="PROSITE" id="PS50163">
    <property type="entry name" value="RECA_3"/>
    <property type="match status" value="1"/>
</dbReference>
<dbReference type="GO" id="GO:0003677">
    <property type="term" value="F:DNA binding"/>
    <property type="evidence" value="ECO:0007669"/>
    <property type="project" value="UniProtKB-KW"/>
</dbReference>
<feature type="domain" description="RecA family profile 1" evidence="4">
    <location>
        <begin position="1"/>
        <end position="26"/>
    </location>
</feature>
<accession>A0A938YXZ0</accession>
<dbReference type="InterPro" id="IPR027417">
    <property type="entry name" value="P-loop_NTPase"/>
</dbReference>
<keyword evidence="2" id="KW-0067">ATP-binding</keyword>
<dbReference type="AlphaFoldDB" id="A0A938YXZ0"/>
<evidence type="ECO:0000259" key="4">
    <source>
        <dbReference type="PROSITE" id="PS50162"/>
    </source>
</evidence>
<dbReference type="PANTHER" id="PTHR22942">
    <property type="entry name" value="RECA/RAD51/RADA DNA STRAND-PAIRING FAMILY MEMBER"/>
    <property type="match status" value="1"/>
</dbReference>
<evidence type="ECO:0000256" key="1">
    <source>
        <dbReference type="ARBA" id="ARBA00022741"/>
    </source>
</evidence>
<organism evidence="6 7">
    <name type="scientific">Candidatus Iainarchaeum sp</name>
    <dbReference type="NCBI Taxonomy" id="3101447"/>
    <lineage>
        <taxon>Archaea</taxon>
        <taxon>Candidatus Iainarchaeota</taxon>
        <taxon>Candidatus Iainarchaeia</taxon>
        <taxon>Candidatus Iainarchaeales</taxon>
        <taxon>Candidatus Iainarchaeaceae</taxon>
        <taxon>Candidatus Iainarchaeum</taxon>
    </lineage>
</organism>
<evidence type="ECO:0000259" key="5">
    <source>
        <dbReference type="PROSITE" id="PS50163"/>
    </source>
</evidence>
<gene>
    <name evidence="6" type="primary">radA</name>
    <name evidence="6" type="ORF">JW744_02905</name>
</gene>
<evidence type="ECO:0000313" key="7">
    <source>
        <dbReference type="Proteomes" id="UP000809243"/>
    </source>
</evidence>
<feature type="non-terminal residue" evidence="6">
    <location>
        <position position="1"/>
    </location>
</feature>
<dbReference type="Pfam" id="PF08423">
    <property type="entry name" value="Rad51"/>
    <property type="match status" value="1"/>
</dbReference>
<protein>
    <submittedName>
        <fullName evidence="6">DNA repair and recombination protein RadA</fullName>
    </submittedName>
</protein>
<dbReference type="PROSITE" id="PS50162">
    <property type="entry name" value="RECA_2"/>
    <property type="match status" value="1"/>
</dbReference>
<dbReference type="PANTHER" id="PTHR22942:SF30">
    <property type="entry name" value="MEIOTIC RECOMBINATION PROTEIN DMC1_LIM15 HOMOLOG"/>
    <property type="match status" value="1"/>
</dbReference>
<dbReference type="InterPro" id="IPR020587">
    <property type="entry name" value="RecA_monomer-monomer_interface"/>
</dbReference>
<evidence type="ECO:0000256" key="2">
    <source>
        <dbReference type="ARBA" id="ARBA00022840"/>
    </source>
</evidence>
<dbReference type="EMBL" id="JAFGDB010000047">
    <property type="protein sequence ID" value="MBN2067393.1"/>
    <property type="molecule type" value="Genomic_DNA"/>
</dbReference>
<reference evidence="6" key="1">
    <citation type="submission" date="2021-01" db="EMBL/GenBank/DDBJ databases">
        <title>Active Sulfur Cycling in an Early Earth Analoge.</title>
        <authorList>
            <person name="Hahn C.R."/>
            <person name="Youssef N.H."/>
            <person name="Elshahed M."/>
        </authorList>
    </citation>
    <scope>NUCLEOTIDE SEQUENCE</scope>
    <source>
        <strain evidence="6">Zod_Metabat.1151</strain>
    </source>
</reference>
<keyword evidence="3" id="KW-0238">DNA-binding</keyword>
<dbReference type="GO" id="GO:0005524">
    <property type="term" value="F:ATP binding"/>
    <property type="evidence" value="ECO:0007669"/>
    <property type="project" value="UniProtKB-KW"/>
</dbReference>
<name>A0A938YXZ0_9ARCH</name>
<keyword evidence="1" id="KW-0547">Nucleotide-binding</keyword>
<feature type="domain" description="RecA family profile 2" evidence="5">
    <location>
        <begin position="31"/>
        <end position="91"/>
    </location>
</feature>
<dbReference type="GO" id="GO:0006281">
    <property type="term" value="P:DNA repair"/>
    <property type="evidence" value="ECO:0007669"/>
    <property type="project" value="InterPro"/>
</dbReference>
<evidence type="ECO:0000313" key="6">
    <source>
        <dbReference type="EMBL" id="MBN2067393.1"/>
    </source>
</evidence>
<dbReference type="InterPro" id="IPR013632">
    <property type="entry name" value="Rad51_C"/>
</dbReference>
<dbReference type="GO" id="GO:0140664">
    <property type="term" value="F:ATP-dependent DNA damage sensor activity"/>
    <property type="evidence" value="ECO:0007669"/>
    <property type="project" value="InterPro"/>
</dbReference>
<evidence type="ECO:0000256" key="3">
    <source>
        <dbReference type="ARBA" id="ARBA00023125"/>
    </source>
</evidence>
<dbReference type="SUPFAM" id="SSF52540">
    <property type="entry name" value="P-loop containing nucleoside triphosphate hydrolases"/>
    <property type="match status" value="1"/>
</dbReference>